<comment type="caution">
    <text evidence="3">The sequence shown here is derived from an EMBL/GenBank/DDBJ whole genome shotgun (WGS) entry which is preliminary data.</text>
</comment>
<gene>
    <name evidence="3" type="ORF">ACK4CT_27505</name>
</gene>
<dbReference type="EMBL" id="JBKBDD010000012">
    <property type="protein sequence ID" value="MFN6546948.1"/>
    <property type="molecule type" value="Genomic_DNA"/>
</dbReference>
<feature type="region of interest" description="Disordered" evidence="1">
    <location>
        <begin position="32"/>
        <end position="159"/>
    </location>
</feature>
<feature type="compositionally biased region" description="Low complexity" evidence="1">
    <location>
        <begin position="73"/>
        <end position="91"/>
    </location>
</feature>
<dbReference type="Proteomes" id="UP001635816">
    <property type="component" value="Unassembled WGS sequence"/>
</dbReference>
<proteinExistence type="predicted"/>
<feature type="transmembrane region" description="Helical" evidence="2">
    <location>
        <begin position="264"/>
        <end position="287"/>
    </location>
</feature>
<evidence type="ECO:0000313" key="4">
    <source>
        <dbReference type="Proteomes" id="UP001635816"/>
    </source>
</evidence>
<feature type="compositionally biased region" description="Gly residues" evidence="1">
    <location>
        <begin position="133"/>
        <end position="142"/>
    </location>
</feature>
<dbReference type="GeneID" id="300560639"/>
<keyword evidence="2" id="KW-0812">Transmembrane</keyword>
<reference evidence="3 4" key="1">
    <citation type="submission" date="2024-12" db="EMBL/GenBank/DDBJ databases">
        <title>The coexistence of Mycolicibacterium septicum and Mycolicibacterium nivoides in clinical samples.</title>
        <authorList>
            <person name="Wang C."/>
            <person name="Feng Y."/>
            <person name="Zong Z."/>
        </authorList>
    </citation>
    <scope>NUCLEOTIDE SEQUENCE [LARGE SCALE GENOMIC DNA]</scope>
    <source>
        <strain evidence="3 4">120309</strain>
    </source>
</reference>
<organism evidence="3 4">
    <name type="scientific">Mycolicibacterium nivoides</name>
    <dbReference type="NCBI Taxonomy" id="2487344"/>
    <lineage>
        <taxon>Bacteria</taxon>
        <taxon>Bacillati</taxon>
        <taxon>Actinomycetota</taxon>
        <taxon>Actinomycetes</taxon>
        <taxon>Mycobacteriales</taxon>
        <taxon>Mycobacteriaceae</taxon>
        <taxon>Mycolicibacterium</taxon>
    </lineage>
</organism>
<feature type="compositionally biased region" description="Polar residues" evidence="1">
    <location>
        <begin position="92"/>
        <end position="102"/>
    </location>
</feature>
<keyword evidence="2" id="KW-0472">Membrane</keyword>
<name>A0ABW9LG17_9MYCO</name>
<keyword evidence="2" id="KW-1133">Transmembrane helix</keyword>
<dbReference type="RefSeq" id="WP_090425902.1">
    <property type="nucleotide sequence ID" value="NZ_CP034072.1"/>
</dbReference>
<evidence type="ECO:0000313" key="3">
    <source>
        <dbReference type="EMBL" id="MFN6546948.1"/>
    </source>
</evidence>
<evidence type="ECO:0008006" key="5">
    <source>
        <dbReference type="Google" id="ProtNLM"/>
    </source>
</evidence>
<evidence type="ECO:0000256" key="1">
    <source>
        <dbReference type="SAM" id="MobiDB-lite"/>
    </source>
</evidence>
<evidence type="ECO:0000256" key="2">
    <source>
        <dbReference type="SAM" id="Phobius"/>
    </source>
</evidence>
<accession>A0ABW9LG17</accession>
<sequence length="306" mass="29174">MVAGPGVLGTGVASAHLFGIDIDVLDIFDHKEKKKKSDHSAKVGNQRTGASKKSGGSLGGPNASAGPKAKVGASEAPAPSAARSASTAEAPQSTGVGTTGQAPSAAVTGGTGQAPSSAVVTGGTGQAPSAVVTGGGGGGGGVPTNANIGRAPNLAPVPTAPSSRAIVIRSAPPKAPAAPAPAIPAAPVVPVAPAPVAIPPVPALPAPVPSAPPAAAPPAGPSAPIVPAPRSEPPAAQQLSVPAVPESFRLGYADYLRTASTSDLLLAVLPGLGGMVLMTAAGGVVGFRQARAAQTLPSPQIARFLP</sequence>
<keyword evidence="4" id="KW-1185">Reference proteome</keyword>
<protein>
    <recommendedName>
        <fullName evidence="5">IgA FC receptor</fullName>
    </recommendedName>
</protein>